<reference evidence="1" key="1">
    <citation type="submission" date="2024-06" db="EMBL/GenBank/DDBJ databases">
        <authorList>
            <person name="Logan R."/>
            <person name="Biratu M.A."/>
            <person name="Chestnut P.R."/>
            <person name="Colombo E.M."/>
            <person name="Cuello R.A."/>
            <person name="Duno H.C."/>
            <person name="Karki J."/>
            <person name="Magloire W.D."/>
            <person name="Pozar I.R."/>
            <person name="Rearick M.C."/>
            <person name="Reed J.M."/>
            <person name="Waterman M.J.F."/>
        </authorList>
    </citation>
    <scope>NUCLEOTIDE SEQUENCE</scope>
</reference>
<proteinExistence type="predicted"/>
<organism evidence="1">
    <name type="scientific">Microbacterium phage Judebell</name>
    <dbReference type="NCBI Taxonomy" id="3230835"/>
    <lineage>
        <taxon>Viruses</taxon>
        <taxon>Duplodnaviria</taxon>
        <taxon>Heunggongvirae</taxon>
        <taxon>Uroviricota</taxon>
        <taxon>Caudoviricetes</taxon>
        <taxon>Squashvirus</taxon>
    </lineage>
</organism>
<accession>A0AAU8EHE4</accession>
<evidence type="ECO:0000313" key="1">
    <source>
        <dbReference type="EMBL" id="XCG97222.1"/>
    </source>
</evidence>
<sequence>MTAWVRRTDPKPGSRNWRHRAVCTPCEWAGYRFDSLDSAEKQAIKHNQEKHQ</sequence>
<evidence type="ECO:0008006" key="2">
    <source>
        <dbReference type="Google" id="ProtNLM"/>
    </source>
</evidence>
<protein>
    <recommendedName>
        <fullName evidence="2">HNH endonuclease</fullName>
    </recommendedName>
</protein>
<name>A0AAU8EHE4_9CAUD</name>
<dbReference type="EMBL" id="PP946909">
    <property type="protein sequence ID" value="XCG97222.1"/>
    <property type="molecule type" value="Genomic_DNA"/>
</dbReference>